<reference evidence="4 5" key="1">
    <citation type="journal article" date="2016" name="Mol. Biol. Evol.">
        <title>Comparative Genomics of Early-Diverging Mushroom-Forming Fungi Provides Insights into the Origins of Lignocellulose Decay Capabilities.</title>
        <authorList>
            <person name="Nagy L.G."/>
            <person name="Riley R."/>
            <person name="Tritt A."/>
            <person name="Adam C."/>
            <person name="Daum C."/>
            <person name="Floudas D."/>
            <person name="Sun H."/>
            <person name="Yadav J.S."/>
            <person name="Pangilinan J."/>
            <person name="Larsson K.H."/>
            <person name="Matsuura K."/>
            <person name="Barry K."/>
            <person name="Labutti K."/>
            <person name="Kuo R."/>
            <person name="Ohm R.A."/>
            <person name="Bhattacharya S.S."/>
            <person name="Shirouzu T."/>
            <person name="Yoshinaga Y."/>
            <person name="Martin F.M."/>
            <person name="Grigoriev I.V."/>
            <person name="Hibbett D.S."/>
        </authorList>
    </citation>
    <scope>NUCLEOTIDE SEQUENCE [LARGE SCALE GENOMIC DNA]</scope>
    <source>
        <strain evidence="4 5">HHB10207 ss-3</strain>
    </source>
</reference>
<name>A0A166GA36_9AGAM</name>
<evidence type="ECO:0000313" key="5">
    <source>
        <dbReference type="Proteomes" id="UP000076798"/>
    </source>
</evidence>
<feature type="domain" description="DUF1746" evidence="3">
    <location>
        <begin position="16"/>
        <end position="116"/>
    </location>
</feature>
<feature type="region of interest" description="Disordered" evidence="1">
    <location>
        <begin position="199"/>
        <end position="241"/>
    </location>
</feature>
<dbReference type="OrthoDB" id="5428737at2759"/>
<keyword evidence="2" id="KW-0472">Membrane</keyword>
<evidence type="ECO:0000256" key="2">
    <source>
        <dbReference type="SAM" id="Phobius"/>
    </source>
</evidence>
<dbReference type="EMBL" id="KV428021">
    <property type="protein sequence ID" value="KZT41467.1"/>
    <property type="molecule type" value="Genomic_DNA"/>
</dbReference>
<dbReference type="AlphaFoldDB" id="A0A166GA36"/>
<feature type="transmembrane region" description="Helical" evidence="2">
    <location>
        <begin position="59"/>
        <end position="78"/>
    </location>
</feature>
<dbReference type="PANTHER" id="PTHR39405:SF1">
    <property type="entry name" value="DSC E3 UBIQUITIN LIGASE COMPLEX SUBUNIT 4"/>
    <property type="match status" value="1"/>
</dbReference>
<dbReference type="InterPro" id="IPR013715">
    <property type="entry name" value="DUF1746"/>
</dbReference>
<evidence type="ECO:0000313" key="4">
    <source>
        <dbReference type="EMBL" id="KZT41467.1"/>
    </source>
</evidence>
<organism evidence="4 5">
    <name type="scientific">Sistotremastrum suecicum HHB10207 ss-3</name>
    <dbReference type="NCBI Taxonomy" id="1314776"/>
    <lineage>
        <taxon>Eukaryota</taxon>
        <taxon>Fungi</taxon>
        <taxon>Dikarya</taxon>
        <taxon>Basidiomycota</taxon>
        <taxon>Agaricomycotina</taxon>
        <taxon>Agaricomycetes</taxon>
        <taxon>Sistotremastrales</taxon>
        <taxon>Sistotremastraceae</taxon>
        <taxon>Sistotremastrum</taxon>
    </lineage>
</organism>
<feature type="compositionally biased region" description="Polar residues" evidence="1">
    <location>
        <begin position="218"/>
        <end position="229"/>
    </location>
</feature>
<dbReference type="GO" id="GO:0005783">
    <property type="term" value="C:endoplasmic reticulum"/>
    <property type="evidence" value="ECO:0007669"/>
    <property type="project" value="TreeGrafter"/>
</dbReference>
<evidence type="ECO:0000256" key="1">
    <source>
        <dbReference type="SAM" id="MobiDB-lite"/>
    </source>
</evidence>
<sequence length="241" mass="27072">MLNPVYAQRQHLIRSLDSTLKVLHVLSHLQSPSLWALFCRITAQAQFPRPREIDARRSLRFWIFMVLLVNASPILSHVSTGPSSASIMLDFVGSGHKPSRQRILALDLLIIFLQFLQIYIAYETSVARTVSPGDYDALAPISLQDDVESAAPKTRPDGLILHVQFRRIIQRLRGPTPPPPDESERDSLPLSMGGAFLGSRRFSIFPRPPRPPRINRPQRTNAQSAQTAPEDQRIPGGMNME</sequence>
<accession>A0A166GA36</accession>
<evidence type="ECO:0000259" key="3">
    <source>
        <dbReference type="Pfam" id="PF08508"/>
    </source>
</evidence>
<dbReference type="Proteomes" id="UP000076798">
    <property type="component" value="Unassembled WGS sequence"/>
</dbReference>
<proteinExistence type="predicted"/>
<feature type="transmembrane region" description="Helical" evidence="2">
    <location>
        <begin position="103"/>
        <end position="122"/>
    </location>
</feature>
<protein>
    <recommendedName>
        <fullName evidence="3">DUF1746 domain-containing protein</fullName>
    </recommendedName>
</protein>
<dbReference type="InterPro" id="IPR038967">
    <property type="entry name" value="Dsc4-like"/>
</dbReference>
<dbReference type="PANTHER" id="PTHR39405">
    <property type="entry name" value="DSC E3 UBIQUITIN LIGASE COMPLEX SUBUNIT 4"/>
    <property type="match status" value="1"/>
</dbReference>
<keyword evidence="2" id="KW-1133">Transmembrane helix</keyword>
<dbReference type="GO" id="GO:0044695">
    <property type="term" value="C:Dsc E3 ubiquitin ligase complex"/>
    <property type="evidence" value="ECO:0007669"/>
    <property type="project" value="InterPro"/>
</dbReference>
<feature type="region of interest" description="Disordered" evidence="1">
    <location>
        <begin position="171"/>
        <end position="190"/>
    </location>
</feature>
<keyword evidence="5" id="KW-1185">Reference proteome</keyword>
<keyword evidence="2" id="KW-0812">Transmembrane</keyword>
<dbReference type="GO" id="GO:0032933">
    <property type="term" value="P:SREBP signaling pathway"/>
    <property type="evidence" value="ECO:0007669"/>
    <property type="project" value="InterPro"/>
</dbReference>
<dbReference type="Pfam" id="PF08508">
    <property type="entry name" value="DUF1746"/>
    <property type="match status" value="1"/>
</dbReference>
<gene>
    <name evidence="4" type="ORF">SISSUDRAFT_1042824</name>
</gene>